<evidence type="ECO:0000259" key="3">
    <source>
        <dbReference type="PROSITE" id="PS50191"/>
    </source>
</evidence>
<evidence type="ECO:0000313" key="4">
    <source>
        <dbReference type="EMBL" id="CAE4619251.1"/>
    </source>
</evidence>
<dbReference type="Pfam" id="PF00650">
    <property type="entry name" value="CRAL_TRIO"/>
    <property type="match status" value="1"/>
</dbReference>
<dbReference type="PANTHER" id="PTHR45824">
    <property type="entry name" value="GH16843P"/>
    <property type="match status" value="1"/>
</dbReference>
<dbReference type="InterPro" id="IPR036865">
    <property type="entry name" value="CRAL-TRIO_dom_sf"/>
</dbReference>
<keyword evidence="2" id="KW-0812">Transmembrane</keyword>
<evidence type="ECO:0000256" key="2">
    <source>
        <dbReference type="SAM" id="Phobius"/>
    </source>
</evidence>
<evidence type="ECO:0000256" key="1">
    <source>
        <dbReference type="SAM" id="MobiDB-lite"/>
    </source>
</evidence>
<dbReference type="PROSITE" id="PS50191">
    <property type="entry name" value="CRAL_TRIO"/>
    <property type="match status" value="1"/>
</dbReference>
<dbReference type="Gene3D" id="3.40.525.10">
    <property type="entry name" value="CRAL-TRIO lipid binding domain"/>
    <property type="match status" value="1"/>
</dbReference>
<reference evidence="4" key="1">
    <citation type="submission" date="2021-01" db="EMBL/GenBank/DDBJ databases">
        <authorList>
            <person name="Corre E."/>
            <person name="Pelletier E."/>
            <person name="Niang G."/>
            <person name="Scheremetjew M."/>
            <person name="Finn R."/>
            <person name="Kale V."/>
            <person name="Holt S."/>
            <person name="Cochrane G."/>
            <person name="Meng A."/>
            <person name="Brown T."/>
            <person name="Cohen L."/>
        </authorList>
    </citation>
    <scope>NUCLEOTIDE SEQUENCE</scope>
    <source>
        <strain evidence="4">GSO104</strain>
    </source>
</reference>
<feature type="region of interest" description="Disordered" evidence="1">
    <location>
        <begin position="19"/>
        <end position="46"/>
    </location>
</feature>
<dbReference type="InterPro" id="IPR052578">
    <property type="entry name" value="PI_Transfer_CRAL-TRIO"/>
</dbReference>
<protein>
    <recommendedName>
        <fullName evidence="3">CRAL-TRIO domain-containing protein</fullName>
    </recommendedName>
</protein>
<proteinExistence type="predicted"/>
<sequence>MCSGPVELNVEARKELNGISNGKDKHSNGVVWEKGSGTTSKKKGSDGGNSMLVGLCKFIALYIFIVGSVGILTRLVCTTAGFSPSVEATEENALCVVTGKVLKGLLSPYCTLPNTQPTQSTSQLPSAETAQQHHKKHHSKAGPLKRTIDRAASFFRHKHNKPPRRSATQALDKQRIDGLWGPHAVSPPDAYSSQQQHDMATLSSRVIHSLQSQQSEQSTQDYNTRLKNVYWGSGAYNPNRSHVHPSFPWWFPNPAHGSHAKPSKYLQSVLPTLPIKADGSSLLAAYLKIMEWPMVRIHLYRLSLKTCSTHTYIYIVSHFHCLTLNLVPCGMYQNLRSKFPYKICGGKQNCNAEFALSHTLEFREKYKPWCVSPRLMKENSIGWIYHRGYSHSISNNNNNEGEKQDVGGHAMIWYRPGLYRVQDPEFYTRNLIHALESAVAESLQRTHGTVGKYNLVLDCQHFSLSHMPRLQDVKRGMVMMQDHFPDRLGVLLLANLSGPAQFFLKLVTPFITESVRSKIHALPANDDAKRVEALRVLIDDDMIPYWLGGKDMYKFDYDEWYGDGVVKCTDEEALEYLTTMPYHA</sequence>
<dbReference type="GO" id="GO:0008526">
    <property type="term" value="F:phosphatidylinositol transfer activity"/>
    <property type="evidence" value="ECO:0007669"/>
    <property type="project" value="TreeGrafter"/>
</dbReference>
<dbReference type="AlphaFoldDB" id="A0A7S4VU56"/>
<dbReference type="CDD" id="cd00170">
    <property type="entry name" value="SEC14"/>
    <property type="match status" value="1"/>
</dbReference>
<keyword evidence="2" id="KW-1133">Transmembrane helix</keyword>
<feature type="region of interest" description="Disordered" evidence="1">
    <location>
        <begin position="115"/>
        <end position="143"/>
    </location>
</feature>
<organism evidence="4">
    <name type="scientific">Ditylum brightwellii</name>
    <dbReference type="NCBI Taxonomy" id="49249"/>
    <lineage>
        <taxon>Eukaryota</taxon>
        <taxon>Sar</taxon>
        <taxon>Stramenopiles</taxon>
        <taxon>Ochrophyta</taxon>
        <taxon>Bacillariophyta</taxon>
        <taxon>Mediophyceae</taxon>
        <taxon>Lithodesmiophycidae</taxon>
        <taxon>Lithodesmiales</taxon>
        <taxon>Lithodesmiaceae</taxon>
        <taxon>Ditylum</taxon>
    </lineage>
</organism>
<dbReference type="SMART" id="SM00516">
    <property type="entry name" value="SEC14"/>
    <property type="match status" value="1"/>
</dbReference>
<gene>
    <name evidence="4" type="ORF">DBRI00130_LOCUS21221</name>
</gene>
<dbReference type="SUPFAM" id="SSF52087">
    <property type="entry name" value="CRAL/TRIO domain"/>
    <property type="match status" value="1"/>
</dbReference>
<feature type="transmembrane region" description="Helical" evidence="2">
    <location>
        <begin position="51"/>
        <end position="72"/>
    </location>
</feature>
<keyword evidence="2" id="KW-0472">Membrane</keyword>
<dbReference type="PANTHER" id="PTHR45824:SF29">
    <property type="entry name" value="GH16843P"/>
    <property type="match status" value="1"/>
</dbReference>
<dbReference type="InterPro" id="IPR001251">
    <property type="entry name" value="CRAL-TRIO_dom"/>
</dbReference>
<accession>A0A7S4VU56</accession>
<feature type="domain" description="CRAL-TRIO" evidence="3">
    <location>
        <begin position="401"/>
        <end position="555"/>
    </location>
</feature>
<feature type="compositionally biased region" description="Polar residues" evidence="1">
    <location>
        <begin position="115"/>
        <end position="130"/>
    </location>
</feature>
<name>A0A7S4VU56_9STRA</name>
<dbReference type="EMBL" id="HBNS01026957">
    <property type="protein sequence ID" value="CAE4619251.1"/>
    <property type="molecule type" value="Transcribed_RNA"/>
</dbReference>